<accession>A0AAV4UTM4</accession>
<protein>
    <submittedName>
        <fullName evidence="1">Uncharacterized protein</fullName>
    </submittedName>
</protein>
<proteinExistence type="predicted"/>
<sequence>MEAKDFEEFKEGKPSVRALTHAHSYPINVQCHNGIRDPNGRWCECNKGWDSAPFNHKTFNPDVHVYHMCTVWTGSMTDEQAKNITVLPKSMHRVTNIVIVSFSQLTVTLVNFKT</sequence>
<keyword evidence="2" id="KW-1185">Reference proteome</keyword>
<evidence type="ECO:0000313" key="2">
    <source>
        <dbReference type="Proteomes" id="UP001054837"/>
    </source>
</evidence>
<gene>
    <name evidence="1" type="primary">AVEN_8996_1</name>
    <name evidence="1" type="ORF">CDAR_61111</name>
</gene>
<dbReference type="Proteomes" id="UP001054837">
    <property type="component" value="Unassembled WGS sequence"/>
</dbReference>
<evidence type="ECO:0000313" key="1">
    <source>
        <dbReference type="EMBL" id="GIY61093.1"/>
    </source>
</evidence>
<reference evidence="1 2" key="1">
    <citation type="submission" date="2021-06" db="EMBL/GenBank/DDBJ databases">
        <title>Caerostris darwini draft genome.</title>
        <authorList>
            <person name="Kono N."/>
            <person name="Arakawa K."/>
        </authorList>
    </citation>
    <scope>NUCLEOTIDE SEQUENCE [LARGE SCALE GENOMIC DNA]</scope>
</reference>
<name>A0AAV4UTM4_9ARAC</name>
<dbReference type="AlphaFoldDB" id="A0AAV4UTM4"/>
<organism evidence="1 2">
    <name type="scientific">Caerostris darwini</name>
    <dbReference type="NCBI Taxonomy" id="1538125"/>
    <lineage>
        <taxon>Eukaryota</taxon>
        <taxon>Metazoa</taxon>
        <taxon>Ecdysozoa</taxon>
        <taxon>Arthropoda</taxon>
        <taxon>Chelicerata</taxon>
        <taxon>Arachnida</taxon>
        <taxon>Araneae</taxon>
        <taxon>Araneomorphae</taxon>
        <taxon>Entelegynae</taxon>
        <taxon>Araneoidea</taxon>
        <taxon>Araneidae</taxon>
        <taxon>Caerostris</taxon>
    </lineage>
</organism>
<comment type="caution">
    <text evidence="1">The sequence shown here is derived from an EMBL/GenBank/DDBJ whole genome shotgun (WGS) entry which is preliminary data.</text>
</comment>
<dbReference type="EMBL" id="BPLQ01011917">
    <property type="protein sequence ID" value="GIY61093.1"/>
    <property type="molecule type" value="Genomic_DNA"/>
</dbReference>